<evidence type="ECO:0000313" key="1">
    <source>
        <dbReference type="EMBL" id="KAI3785941.1"/>
    </source>
</evidence>
<evidence type="ECO:0000313" key="2">
    <source>
        <dbReference type="Proteomes" id="UP001056120"/>
    </source>
</evidence>
<dbReference type="Proteomes" id="UP001056120">
    <property type="component" value="Linkage Group LG14"/>
</dbReference>
<dbReference type="EMBL" id="CM042031">
    <property type="protein sequence ID" value="KAI3785941.1"/>
    <property type="molecule type" value="Genomic_DNA"/>
</dbReference>
<reference evidence="1 2" key="2">
    <citation type="journal article" date="2022" name="Mol. Ecol. Resour.">
        <title>The genomes of chicory, endive, great burdock and yacon provide insights into Asteraceae paleo-polyploidization history and plant inulin production.</title>
        <authorList>
            <person name="Fan W."/>
            <person name="Wang S."/>
            <person name="Wang H."/>
            <person name="Wang A."/>
            <person name="Jiang F."/>
            <person name="Liu H."/>
            <person name="Zhao H."/>
            <person name="Xu D."/>
            <person name="Zhang Y."/>
        </authorList>
    </citation>
    <scope>NUCLEOTIDE SEQUENCE [LARGE SCALE GENOMIC DNA]</scope>
    <source>
        <strain evidence="2">cv. Yunnan</strain>
        <tissue evidence="1">Leaves</tissue>
    </source>
</reference>
<gene>
    <name evidence="1" type="ORF">L1987_45067</name>
</gene>
<protein>
    <submittedName>
        <fullName evidence="1">Uncharacterized protein</fullName>
    </submittedName>
</protein>
<comment type="caution">
    <text evidence="1">The sequence shown here is derived from an EMBL/GenBank/DDBJ whole genome shotgun (WGS) entry which is preliminary data.</text>
</comment>
<proteinExistence type="predicted"/>
<sequence>MSNTKNRIDDTCAKRYRNLHSAIIVPTTAIQFQLNFIGCFTSQFYRFSTQSDFVSNDTGVAMAVSITTRDSLSQGMLIIVDDELEDDDNTTKKRKFNTKILQEGGLKVVFHQLNVIDQESIDTFCSWIKENYGGIDNLDSIIILVNSVENAEKVITINYIGTKNMIKAAIPLMKSNLAGLGRLNGRLLLLARISDDALRQQLEDADSLSEELIDATVNMFLDQVKDGSWATG</sequence>
<accession>A0ACB9GSA4</accession>
<keyword evidence="2" id="KW-1185">Reference proteome</keyword>
<reference evidence="2" key="1">
    <citation type="journal article" date="2022" name="Mol. Ecol. Resour.">
        <title>The genomes of chicory, endive, great burdock and yacon provide insights into Asteraceae palaeo-polyploidization history and plant inulin production.</title>
        <authorList>
            <person name="Fan W."/>
            <person name="Wang S."/>
            <person name="Wang H."/>
            <person name="Wang A."/>
            <person name="Jiang F."/>
            <person name="Liu H."/>
            <person name="Zhao H."/>
            <person name="Xu D."/>
            <person name="Zhang Y."/>
        </authorList>
    </citation>
    <scope>NUCLEOTIDE SEQUENCE [LARGE SCALE GENOMIC DNA]</scope>
    <source>
        <strain evidence="2">cv. Yunnan</strain>
    </source>
</reference>
<organism evidence="1 2">
    <name type="scientific">Smallanthus sonchifolius</name>
    <dbReference type="NCBI Taxonomy" id="185202"/>
    <lineage>
        <taxon>Eukaryota</taxon>
        <taxon>Viridiplantae</taxon>
        <taxon>Streptophyta</taxon>
        <taxon>Embryophyta</taxon>
        <taxon>Tracheophyta</taxon>
        <taxon>Spermatophyta</taxon>
        <taxon>Magnoliopsida</taxon>
        <taxon>eudicotyledons</taxon>
        <taxon>Gunneridae</taxon>
        <taxon>Pentapetalae</taxon>
        <taxon>asterids</taxon>
        <taxon>campanulids</taxon>
        <taxon>Asterales</taxon>
        <taxon>Asteraceae</taxon>
        <taxon>Asteroideae</taxon>
        <taxon>Heliantheae alliance</taxon>
        <taxon>Millerieae</taxon>
        <taxon>Smallanthus</taxon>
    </lineage>
</organism>
<name>A0ACB9GSA4_9ASTR</name>